<comment type="caution">
    <text evidence="1">The sequence shown here is derived from an EMBL/GenBank/DDBJ whole genome shotgun (WGS) entry which is preliminary data.</text>
</comment>
<sequence>MPELFAKSALHGQKPLTRAGVTLSEEVLGPITSVACFPGKRALVAAQLGGFPAPNRREGNLLWTGPEQAFLLGQAPDLSGLAATTDQSGGWAALRLNGETNKLLARLFPIDPRSLTEGTCLRTPLFHMSAVLTRDDKGVLILVFRSMARTAWDEIAHAMEMLQAREAIAG</sequence>
<dbReference type="InterPro" id="IPR027266">
    <property type="entry name" value="TrmE/GcvT-like"/>
</dbReference>
<organism evidence="1 2">
    <name type="scientific">Stagnihabitans tardus</name>
    <dbReference type="NCBI Taxonomy" id="2699202"/>
    <lineage>
        <taxon>Bacteria</taxon>
        <taxon>Pseudomonadati</taxon>
        <taxon>Pseudomonadota</taxon>
        <taxon>Alphaproteobacteria</taxon>
        <taxon>Rhodobacterales</taxon>
        <taxon>Paracoccaceae</taxon>
        <taxon>Stagnihabitans</taxon>
    </lineage>
</organism>
<evidence type="ECO:0000313" key="2">
    <source>
        <dbReference type="Proteomes" id="UP001193501"/>
    </source>
</evidence>
<name>A0AAE5BUD0_9RHOB</name>
<reference evidence="1" key="1">
    <citation type="submission" date="2020-01" db="EMBL/GenBank/DDBJ databases">
        <authorList>
            <person name="Chen W.-M."/>
        </authorList>
    </citation>
    <scope>NUCLEOTIDE SEQUENCE</scope>
    <source>
        <strain evidence="1">CYK-10</strain>
    </source>
</reference>
<dbReference type="Gene3D" id="3.30.1360.120">
    <property type="entry name" value="Probable tRNA modification gtpase trme, domain 1"/>
    <property type="match status" value="1"/>
</dbReference>
<accession>A0AAE5BUD0</accession>
<dbReference type="Proteomes" id="UP001193501">
    <property type="component" value="Unassembled WGS sequence"/>
</dbReference>
<keyword evidence="2" id="KW-1185">Reference proteome</keyword>
<dbReference type="EMBL" id="JAABNR010000004">
    <property type="protein sequence ID" value="NBZ87112.1"/>
    <property type="molecule type" value="Genomic_DNA"/>
</dbReference>
<evidence type="ECO:0000313" key="1">
    <source>
        <dbReference type="EMBL" id="NBZ87112.1"/>
    </source>
</evidence>
<gene>
    <name evidence="1" type="ORF">GV832_05925</name>
</gene>
<dbReference type="AlphaFoldDB" id="A0AAE5BUD0"/>
<proteinExistence type="predicted"/>
<protein>
    <submittedName>
        <fullName evidence="1">Sarcosine oxidase subunit gamma</fullName>
    </submittedName>
</protein>
<dbReference type="RefSeq" id="WP_168773914.1">
    <property type="nucleotide sequence ID" value="NZ_JAABNR010000004.1"/>
</dbReference>